<keyword evidence="14" id="KW-1185">Reference proteome</keyword>
<dbReference type="GO" id="GO:0000723">
    <property type="term" value="P:telomere maintenance"/>
    <property type="evidence" value="ECO:0007669"/>
    <property type="project" value="InterPro"/>
</dbReference>
<dbReference type="EMBL" id="CVRI01000051">
    <property type="protein sequence ID" value="CRK99586.1"/>
    <property type="molecule type" value="Genomic_DNA"/>
</dbReference>
<dbReference type="SUPFAM" id="SSF100939">
    <property type="entry name" value="SPOC domain-like"/>
    <property type="match status" value="1"/>
</dbReference>
<dbReference type="Gene3D" id="3.40.50.410">
    <property type="entry name" value="von Willebrand factor, type A domain"/>
    <property type="match status" value="1"/>
</dbReference>
<dbReference type="InterPro" id="IPR014893">
    <property type="entry name" value="Ku_PK_bind"/>
</dbReference>
<dbReference type="GO" id="GO:0005524">
    <property type="term" value="F:ATP binding"/>
    <property type="evidence" value="ECO:0007669"/>
    <property type="project" value="UniProtKB-KW"/>
</dbReference>
<evidence type="ECO:0000256" key="9">
    <source>
        <dbReference type="ARBA" id="ARBA00023172"/>
    </source>
</evidence>
<dbReference type="Pfam" id="PF02735">
    <property type="entry name" value="Ku"/>
    <property type="match status" value="1"/>
</dbReference>
<dbReference type="InterPro" id="IPR005161">
    <property type="entry name" value="Ku_N"/>
</dbReference>
<dbReference type="GO" id="GO:0004386">
    <property type="term" value="F:helicase activity"/>
    <property type="evidence" value="ECO:0007669"/>
    <property type="project" value="UniProtKB-KW"/>
</dbReference>
<dbReference type="GO" id="GO:0043564">
    <property type="term" value="C:Ku70:Ku80 complex"/>
    <property type="evidence" value="ECO:0007669"/>
    <property type="project" value="InterPro"/>
</dbReference>
<keyword evidence="4" id="KW-0227">DNA damage</keyword>
<evidence type="ECO:0000256" key="7">
    <source>
        <dbReference type="ARBA" id="ARBA00022840"/>
    </source>
</evidence>
<evidence type="ECO:0000256" key="8">
    <source>
        <dbReference type="ARBA" id="ARBA00023125"/>
    </source>
</evidence>
<keyword evidence="6" id="KW-0347">Helicase</keyword>
<evidence type="ECO:0000256" key="5">
    <source>
        <dbReference type="ARBA" id="ARBA00022801"/>
    </source>
</evidence>
<evidence type="ECO:0000259" key="12">
    <source>
        <dbReference type="SMART" id="SM00559"/>
    </source>
</evidence>
<keyword evidence="8" id="KW-0238">DNA-binding</keyword>
<dbReference type="STRING" id="568069.A0A1J1IIJ3"/>
<evidence type="ECO:0000256" key="10">
    <source>
        <dbReference type="ARBA" id="ARBA00023204"/>
    </source>
</evidence>
<evidence type="ECO:0000256" key="1">
    <source>
        <dbReference type="ARBA" id="ARBA00004123"/>
    </source>
</evidence>
<dbReference type="InterPro" id="IPR006164">
    <property type="entry name" value="DNA_bd_Ku70/Ku80"/>
</dbReference>
<dbReference type="Gene3D" id="1.10.1600.10">
    <property type="match status" value="1"/>
</dbReference>
<dbReference type="CDD" id="cd00873">
    <property type="entry name" value="KU80"/>
    <property type="match status" value="1"/>
</dbReference>
<reference evidence="13 14" key="1">
    <citation type="submission" date="2015-04" db="EMBL/GenBank/DDBJ databases">
        <authorList>
            <person name="Syromyatnikov M.Y."/>
            <person name="Popov V.N."/>
        </authorList>
    </citation>
    <scope>NUCLEOTIDE SEQUENCE [LARGE SCALE GENOMIC DNA]</scope>
</reference>
<sequence>MASKKEATIILFDVGENTEVPSGKGEKSFFDRSKECVSKIIQKKIFAKPFDEIALILMGSDETDNELNKSFNDYENIVEKVHLQLPSWDMVRKLDELTTTDFASDWVDGLLVAINFAKVHTQAKKFHNIRILVVTNFVSDVNDNNLDVIIATINESKVELLAITDCVEHTELNTCGFSQIPFKNETQEKNQKLFSEVIQQVNGHMCHIDLAENQLLTFEKKKMRPTPWNSRLTIGSQMKIDISAYVSIQEEKFLAPFKAECANPNTATKMVTEFSINHQPIEKPDAEDVIKTYMYGSTPVAVADDDDEEKSEQCLSCLGFSKKEFVLKEYFSGSGCHVVLPRKGFPNSAVMFENLVAAMKQSDYLMIARKVYRRGLRPILVALLPNILDDVPYFVMIQLAFANDISHFTFPKLRTKKNEPTEEQEKVIKELVDAMDLMDAVDDDSGLTEAFATETSLNPVNQHLCRSVAYRALHPTEPLPNIDPELVAMIDIPPKIKEASKDLVKQVEELFPLEIVEHKIKKVFGKNDPIEEETIDEEMSVDTSHVKSIIAIGTATPAEDFGILLKKGERFGNLAEQIQTIIYDLMFRPSVMQREKILECIMMYREQSKIHGPFNYNSWIKELKNVIVQRNRLELWEDLIVKESFGLIMDNESALSTVSIEESKDFYAISKENLQGDNEIDDLL</sequence>
<keyword evidence="9" id="KW-0233">DNA recombination</keyword>
<dbReference type="SUPFAM" id="SSF101420">
    <property type="entry name" value="C-terminal domain of Ku80"/>
    <property type="match status" value="1"/>
</dbReference>
<feature type="domain" description="Ku" evidence="12">
    <location>
        <begin position="281"/>
        <end position="416"/>
    </location>
</feature>
<dbReference type="GO" id="GO:0016787">
    <property type="term" value="F:hydrolase activity"/>
    <property type="evidence" value="ECO:0007669"/>
    <property type="project" value="UniProtKB-KW"/>
</dbReference>
<keyword evidence="10" id="KW-0234">DNA repair</keyword>
<organism evidence="13 14">
    <name type="scientific">Clunio marinus</name>
    <dbReference type="NCBI Taxonomy" id="568069"/>
    <lineage>
        <taxon>Eukaryota</taxon>
        <taxon>Metazoa</taxon>
        <taxon>Ecdysozoa</taxon>
        <taxon>Arthropoda</taxon>
        <taxon>Hexapoda</taxon>
        <taxon>Insecta</taxon>
        <taxon>Pterygota</taxon>
        <taxon>Neoptera</taxon>
        <taxon>Endopterygota</taxon>
        <taxon>Diptera</taxon>
        <taxon>Nematocera</taxon>
        <taxon>Chironomoidea</taxon>
        <taxon>Chironomidae</taxon>
        <taxon>Clunio</taxon>
    </lineage>
</organism>
<dbReference type="InterPro" id="IPR036465">
    <property type="entry name" value="vWFA_dom_sf"/>
</dbReference>
<dbReference type="Pfam" id="PF08785">
    <property type="entry name" value="Ku_PK_bind"/>
    <property type="match status" value="1"/>
</dbReference>
<comment type="subcellular location">
    <subcellularLocation>
        <location evidence="1">Nucleus</location>
    </subcellularLocation>
</comment>
<dbReference type="Pfam" id="PF03731">
    <property type="entry name" value="Ku_N"/>
    <property type="match status" value="1"/>
</dbReference>
<evidence type="ECO:0000256" key="11">
    <source>
        <dbReference type="ARBA" id="ARBA00023242"/>
    </source>
</evidence>
<dbReference type="Gene3D" id="2.40.290.10">
    <property type="match status" value="1"/>
</dbReference>
<evidence type="ECO:0000313" key="14">
    <source>
        <dbReference type="Proteomes" id="UP000183832"/>
    </source>
</evidence>
<evidence type="ECO:0000256" key="4">
    <source>
        <dbReference type="ARBA" id="ARBA00022763"/>
    </source>
</evidence>
<name>A0A1J1IIJ3_9DIPT</name>
<keyword evidence="7" id="KW-0067">ATP-binding</keyword>
<dbReference type="InterPro" id="IPR036494">
    <property type="entry name" value="Ku_C_sf"/>
</dbReference>
<dbReference type="GO" id="GO:0003690">
    <property type="term" value="F:double-stranded DNA binding"/>
    <property type="evidence" value="ECO:0007669"/>
    <property type="project" value="TreeGrafter"/>
</dbReference>
<evidence type="ECO:0000256" key="6">
    <source>
        <dbReference type="ARBA" id="ARBA00022806"/>
    </source>
</evidence>
<keyword evidence="3" id="KW-0547">Nucleotide-binding</keyword>
<accession>A0A1J1IIJ3</accession>
<keyword evidence="5" id="KW-0378">Hydrolase</keyword>
<dbReference type="GO" id="GO:0006310">
    <property type="term" value="P:DNA recombination"/>
    <property type="evidence" value="ECO:0007669"/>
    <property type="project" value="UniProtKB-KW"/>
</dbReference>
<dbReference type="InterPro" id="IPR024193">
    <property type="entry name" value="Ku80"/>
</dbReference>
<dbReference type="SMART" id="SM00559">
    <property type="entry name" value="Ku78"/>
    <property type="match status" value="1"/>
</dbReference>
<dbReference type="FunFam" id="1.10.1600.10:FF:000002">
    <property type="entry name" value="X-ray repair cross-complementing protein 5"/>
    <property type="match status" value="1"/>
</dbReference>
<dbReference type="GO" id="GO:0006303">
    <property type="term" value="P:double-strand break repair via nonhomologous end joining"/>
    <property type="evidence" value="ECO:0007669"/>
    <property type="project" value="InterPro"/>
</dbReference>
<evidence type="ECO:0000256" key="2">
    <source>
        <dbReference type="ARBA" id="ARBA00007726"/>
    </source>
</evidence>
<dbReference type="InterPro" id="IPR016194">
    <property type="entry name" value="SPOC-like_C_dom_sf"/>
</dbReference>
<dbReference type="Proteomes" id="UP000183832">
    <property type="component" value="Unassembled WGS sequence"/>
</dbReference>
<protein>
    <submittedName>
        <fullName evidence="13">CLUMA_CG012898, isoform A</fullName>
    </submittedName>
</protein>
<dbReference type="Gene3D" id="1.25.40.240">
    <property type="entry name" value="Ku, C-terminal domain"/>
    <property type="match status" value="1"/>
</dbReference>
<dbReference type="PANTHER" id="PTHR12604">
    <property type="entry name" value="KU AUTOANTIGEN DNA HELICASE"/>
    <property type="match status" value="1"/>
</dbReference>
<keyword evidence="11" id="KW-0539">Nucleus</keyword>
<comment type="similarity">
    <text evidence="2">Belongs to the ku80 family.</text>
</comment>
<dbReference type="OrthoDB" id="30826at2759"/>
<gene>
    <name evidence="13" type="ORF">CLUMA_CG012898</name>
</gene>
<evidence type="ECO:0000313" key="13">
    <source>
        <dbReference type="EMBL" id="CRK99586.1"/>
    </source>
</evidence>
<dbReference type="PANTHER" id="PTHR12604:SF4">
    <property type="entry name" value="X-RAY REPAIR CROSS-COMPLEMENTING PROTEIN 5"/>
    <property type="match status" value="1"/>
</dbReference>
<dbReference type="SUPFAM" id="SSF53300">
    <property type="entry name" value="vWA-like"/>
    <property type="match status" value="1"/>
</dbReference>
<dbReference type="GO" id="GO:0003684">
    <property type="term" value="F:damaged DNA binding"/>
    <property type="evidence" value="ECO:0007669"/>
    <property type="project" value="InterPro"/>
</dbReference>
<dbReference type="AlphaFoldDB" id="A0A1J1IIJ3"/>
<dbReference type="GO" id="GO:0042162">
    <property type="term" value="F:telomeric DNA binding"/>
    <property type="evidence" value="ECO:0007669"/>
    <property type="project" value="InterPro"/>
</dbReference>
<evidence type="ECO:0000256" key="3">
    <source>
        <dbReference type="ARBA" id="ARBA00022741"/>
    </source>
</evidence>
<proteinExistence type="inferred from homology"/>